<dbReference type="Gene3D" id="2.40.100.10">
    <property type="entry name" value="Cyclophilin-like"/>
    <property type="match status" value="1"/>
</dbReference>
<dbReference type="Pfam" id="PF00160">
    <property type="entry name" value="Pro_isomerase"/>
    <property type="match status" value="1"/>
</dbReference>
<evidence type="ECO:0000313" key="8">
    <source>
        <dbReference type="Proteomes" id="UP001154078"/>
    </source>
</evidence>
<protein>
    <recommendedName>
        <fullName evidence="4">Peptidyl-prolyl cis-trans isomerase</fullName>
        <shortName evidence="4">PPIase</shortName>
        <ecNumber evidence="4">5.2.1.8</ecNumber>
    </recommendedName>
</protein>
<dbReference type="PRINTS" id="PR00153">
    <property type="entry name" value="CSAPPISMRASE"/>
</dbReference>
<name>A0A9P0B8W2_BRAAE</name>
<keyword evidence="5" id="KW-1133">Transmembrane helix</keyword>
<organism evidence="7 8">
    <name type="scientific">Brassicogethes aeneus</name>
    <name type="common">Rape pollen beetle</name>
    <name type="synonym">Meligethes aeneus</name>
    <dbReference type="NCBI Taxonomy" id="1431903"/>
    <lineage>
        <taxon>Eukaryota</taxon>
        <taxon>Metazoa</taxon>
        <taxon>Ecdysozoa</taxon>
        <taxon>Arthropoda</taxon>
        <taxon>Hexapoda</taxon>
        <taxon>Insecta</taxon>
        <taxon>Pterygota</taxon>
        <taxon>Neoptera</taxon>
        <taxon>Endopterygota</taxon>
        <taxon>Coleoptera</taxon>
        <taxon>Polyphaga</taxon>
        <taxon>Cucujiformia</taxon>
        <taxon>Nitidulidae</taxon>
        <taxon>Meligethinae</taxon>
        <taxon>Brassicogethes</taxon>
    </lineage>
</organism>
<keyword evidence="4" id="KW-0732">Signal</keyword>
<dbReference type="InterPro" id="IPR029000">
    <property type="entry name" value="Cyclophilin-like_dom_sf"/>
</dbReference>
<accession>A0A9P0B8W2</accession>
<keyword evidence="5" id="KW-0472">Membrane</keyword>
<evidence type="ECO:0000256" key="1">
    <source>
        <dbReference type="ARBA" id="ARBA00000971"/>
    </source>
</evidence>
<keyword evidence="8" id="KW-1185">Reference proteome</keyword>
<feature type="signal peptide" evidence="4">
    <location>
        <begin position="1"/>
        <end position="20"/>
    </location>
</feature>
<dbReference type="SUPFAM" id="SSF50891">
    <property type="entry name" value="Cyclophilin-like"/>
    <property type="match status" value="1"/>
</dbReference>
<dbReference type="PROSITE" id="PS50072">
    <property type="entry name" value="CSA_PPIASE_2"/>
    <property type="match status" value="1"/>
</dbReference>
<dbReference type="GO" id="GO:0005737">
    <property type="term" value="C:cytoplasm"/>
    <property type="evidence" value="ECO:0007669"/>
    <property type="project" value="TreeGrafter"/>
</dbReference>
<keyword evidence="5" id="KW-0812">Transmembrane</keyword>
<feature type="transmembrane region" description="Helical" evidence="5">
    <location>
        <begin position="208"/>
        <end position="234"/>
    </location>
</feature>
<dbReference type="EMBL" id="OV121136">
    <property type="protein sequence ID" value="CAH0557759.1"/>
    <property type="molecule type" value="Genomic_DNA"/>
</dbReference>
<dbReference type="GO" id="GO:0003755">
    <property type="term" value="F:peptidyl-prolyl cis-trans isomerase activity"/>
    <property type="evidence" value="ECO:0007669"/>
    <property type="project" value="UniProtKB-UniRule"/>
</dbReference>
<evidence type="ECO:0000313" key="7">
    <source>
        <dbReference type="EMBL" id="CAH0557759.1"/>
    </source>
</evidence>
<dbReference type="GO" id="GO:0016018">
    <property type="term" value="F:cyclosporin A binding"/>
    <property type="evidence" value="ECO:0007669"/>
    <property type="project" value="TreeGrafter"/>
</dbReference>
<evidence type="ECO:0000256" key="2">
    <source>
        <dbReference type="ARBA" id="ARBA00023110"/>
    </source>
</evidence>
<evidence type="ECO:0000256" key="4">
    <source>
        <dbReference type="RuleBase" id="RU363019"/>
    </source>
</evidence>
<dbReference type="Proteomes" id="UP001154078">
    <property type="component" value="Chromosome 5"/>
</dbReference>
<feature type="chain" id="PRO_5040534991" description="Peptidyl-prolyl cis-trans isomerase" evidence="4">
    <location>
        <begin position="21"/>
        <end position="244"/>
    </location>
</feature>
<dbReference type="EC" id="5.2.1.8" evidence="4"/>
<proteinExistence type="inferred from homology"/>
<dbReference type="InterPro" id="IPR002130">
    <property type="entry name" value="Cyclophilin-type_PPIase_dom"/>
</dbReference>
<feature type="domain" description="PPIase cyclophilin-type" evidence="6">
    <location>
        <begin position="32"/>
        <end position="190"/>
    </location>
</feature>
<evidence type="ECO:0000256" key="3">
    <source>
        <dbReference type="ARBA" id="ARBA00023235"/>
    </source>
</evidence>
<keyword evidence="2 4" id="KW-0697">Rotamase</keyword>
<dbReference type="AlphaFoldDB" id="A0A9P0B8W2"/>
<dbReference type="PANTHER" id="PTHR11071">
    <property type="entry name" value="PEPTIDYL-PROLYL CIS-TRANS ISOMERASE"/>
    <property type="match status" value="1"/>
</dbReference>
<dbReference type="OrthoDB" id="10064525at2759"/>
<evidence type="ECO:0000256" key="5">
    <source>
        <dbReference type="SAM" id="Phobius"/>
    </source>
</evidence>
<sequence>MFLKPSFFVILIFLTSGVWASLPEYKVTDQVYMEFKRGDEDLGRVIFGLFGELAPKTVENFKVIASEGIEGKTYANTKILRAVKRFMILGGDILNNDGTGSISIYGEHFNDETFTINHTSAGLLGMANSGPNTNGCQFYVTTMATPWLDGKHVIFGKVLFGHRVVHKIEHMRTDVQDRLKKTVTISKCDIYKINTNMYDTAENYELSFWAWIKAGWLPLSWSFAILAFFHYIILQLDKYEKKIQ</sequence>
<keyword evidence="3 4" id="KW-0413">Isomerase</keyword>
<reference evidence="7" key="1">
    <citation type="submission" date="2021-12" db="EMBL/GenBank/DDBJ databases">
        <authorList>
            <person name="King R."/>
        </authorList>
    </citation>
    <scope>NUCLEOTIDE SEQUENCE</scope>
</reference>
<dbReference type="FunFam" id="2.40.100.10:FF:000025">
    <property type="entry name" value="Peptidyl-prolyl cis-trans isomerase CYP19-2"/>
    <property type="match status" value="1"/>
</dbReference>
<comment type="similarity">
    <text evidence="4">Belongs to the cyclophilin-type PPIase family.</text>
</comment>
<comment type="catalytic activity">
    <reaction evidence="1 4">
        <text>[protein]-peptidylproline (omega=180) = [protein]-peptidylproline (omega=0)</text>
        <dbReference type="Rhea" id="RHEA:16237"/>
        <dbReference type="Rhea" id="RHEA-COMP:10747"/>
        <dbReference type="Rhea" id="RHEA-COMP:10748"/>
        <dbReference type="ChEBI" id="CHEBI:83833"/>
        <dbReference type="ChEBI" id="CHEBI:83834"/>
        <dbReference type="EC" id="5.2.1.8"/>
    </reaction>
</comment>
<gene>
    <name evidence="7" type="ORF">MELIAE_LOCUS8401</name>
</gene>
<comment type="function">
    <text evidence="4">PPIases accelerate the folding of proteins. It catalyzes the cis-trans isomerization of proline imidic peptide bonds in oligopeptides.</text>
</comment>
<dbReference type="PANTHER" id="PTHR11071:SF478">
    <property type="entry name" value="PEPTIDYL-PROLYL CIS-TRANS ISOMERASE, RHODOPSIN-SPECIFIC ISOZYME"/>
    <property type="match status" value="1"/>
</dbReference>
<evidence type="ECO:0000259" key="6">
    <source>
        <dbReference type="PROSITE" id="PS50072"/>
    </source>
</evidence>
<dbReference type="GO" id="GO:0006457">
    <property type="term" value="P:protein folding"/>
    <property type="evidence" value="ECO:0007669"/>
    <property type="project" value="TreeGrafter"/>
</dbReference>